<proteinExistence type="predicted"/>
<dbReference type="InterPro" id="IPR007313">
    <property type="entry name" value="FxsA"/>
</dbReference>
<dbReference type="GO" id="GO:0016020">
    <property type="term" value="C:membrane"/>
    <property type="evidence" value="ECO:0007669"/>
    <property type="project" value="InterPro"/>
</dbReference>
<dbReference type="Proteomes" id="UP000219285">
    <property type="component" value="Chromosome"/>
</dbReference>
<accession>A0A6M4MCA7</accession>
<reference evidence="4" key="1">
    <citation type="submission" date="2014-12" db="EMBL/GenBank/DDBJ databases">
        <title>Complete genome sequence of a multi-drug resistant Klebsiella pneumoniae.</title>
        <authorList>
            <person name="Hua X."/>
            <person name="Chen Q."/>
            <person name="Li X."/>
            <person name="Feng Y."/>
            <person name="Ruan Z."/>
            <person name="Yu Y."/>
        </authorList>
    </citation>
    <scope>NUCLEOTIDE SEQUENCE [LARGE SCALE GENOMIC DNA]</scope>
    <source>
        <strain evidence="4">5.12</strain>
    </source>
</reference>
<dbReference type="Pfam" id="PF04186">
    <property type="entry name" value="FxsA"/>
    <property type="match status" value="1"/>
</dbReference>
<name>A0A6M4MCA7_9ALTE</name>
<feature type="transmembrane region" description="Helical" evidence="2">
    <location>
        <begin position="29"/>
        <end position="46"/>
    </location>
</feature>
<keyword evidence="4" id="KW-1185">Reference proteome</keyword>
<feature type="compositionally biased region" description="Basic and acidic residues" evidence="1">
    <location>
        <begin position="154"/>
        <end position="167"/>
    </location>
</feature>
<evidence type="ECO:0000313" key="3">
    <source>
        <dbReference type="EMBL" id="QJR80773.1"/>
    </source>
</evidence>
<feature type="transmembrane region" description="Helical" evidence="2">
    <location>
        <begin position="67"/>
        <end position="87"/>
    </location>
</feature>
<dbReference type="EMBL" id="CP052766">
    <property type="protein sequence ID" value="QJR80773.1"/>
    <property type="molecule type" value="Genomic_DNA"/>
</dbReference>
<keyword evidence="2" id="KW-0812">Transmembrane</keyword>
<reference evidence="3 4" key="2">
    <citation type="submission" date="2020-04" db="EMBL/GenBank/DDBJ databases">
        <title>Complete genome sequence of Alteromonas pelagimontana 5.12T.</title>
        <authorList>
            <person name="Sinha R.K."/>
            <person name="Krishnan K.P."/>
            <person name="Kurian J.P."/>
        </authorList>
    </citation>
    <scope>NUCLEOTIDE SEQUENCE [LARGE SCALE GENOMIC DNA]</scope>
    <source>
        <strain evidence="3 4">5.12</strain>
    </source>
</reference>
<dbReference type="RefSeq" id="WP_075609931.1">
    <property type="nucleotide sequence ID" value="NZ_CP052766.1"/>
</dbReference>
<feature type="region of interest" description="Disordered" evidence="1">
    <location>
        <begin position="126"/>
        <end position="167"/>
    </location>
</feature>
<dbReference type="PANTHER" id="PTHR35335:SF1">
    <property type="entry name" value="UPF0716 PROTEIN FXSA"/>
    <property type="match status" value="1"/>
</dbReference>
<sequence>MRVLFLLFAILPIIEIALLVQVGDMIGGWNTIAIVILTAFAGAYFVRREGFNTIQTAQQKMQRNEIPGRELVEGLMLVIAGVLLVTPGFVTDFLGLLLVVPISRHLIAAQVAKRMALRVINPASFTQQGSSSDDANPFRQATRDENGDIIEGQYTDRTENDSDHRLK</sequence>
<dbReference type="PANTHER" id="PTHR35335">
    <property type="entry name" value="UPF0716 PROTEIN FXSA"/>
    <property type="match status" value="1"/>
</dbReference>
<protein>
    <submittedName>
        <fullName evidence="3">FxsA family protein</fullName>
    </submittedName>
</protein>
<dbReference type="NCBIfam" id="NF008528">
    <property type="entry name" value="PRK11463.1-2"/>
    <property type="match status" value="1"/>
</dbReference>
<evidence type="ECO:0000313" key="4">
    <source>
        <dbReference type="Proteomes" id="UP000219285"/>
    </source>
</evidence>
<keyword evidence="2" id="KW-1133">Transmembrane helix</keyword>
<dbReference type="AlphaFoldDB" id="A0A6M4MCA7"/>
<dbReference type="KEGG" id="apel:CA267_008275"/>
<keyword evidence="2" id="KW-0472">Membrane</keyword>
<organism evidence="3 4">
    <name type="scientific">Alteromonas pelagimontana</name>
    <dbReference type="NCBI Taxonomy" id="1858656"/>
    <lineage>
        <taxon>Bacteria</taxon>
        <taxon>Pseudomonadati</taxon>
        <taxon>Pseudomonadota</taxon>
        <taxon>Gammaproteobacteria</taxon>
        <taxon>Alteromonadales</taxon>
        <taxon>Alteromonadaceae</taxon>
        <taxon>Alteromonas/Salinimonas group</taxon>
        <taxon>Alteromonas</taxon>
    </lineage>
</organism>
<dbReference type="OrthoDB" id="9792788at2"/>
<gene>
    <name evidence="3" type="ORF">CA267_008275</name>
</gene>
<evidence type="ECO:0000256" key="2">
    <source>
        <dbReference type="SAM" id="Phobius"/>
    </source>
</evidence>
<evidence type="ECO:0000256" key="1">
    <source>
        <dbReference type="SAM" id="MobiDB-lite"/>
    </source>
</evidence>